<gene>
    <name evidence="2" type="ORF">SDC9_141386</name>
</gene>
<sequence length="84" mass="10002">MPEVHYLKTWTPFFKDIKNGIKNFEVRKNDRRYKVGDTLILEEFEPTTGKYTGAWIPKEIIYKLDDTCFVKEDFVILGLKDIKI</sequence>
<dbReference type="Pfam" id="PF12961">
    <property type="entry name" value="DUF3850"/>
    <property type="match status" value="1"/>
</dbReference>
<feature type="domain" description="DUF3850" evidence="1">
    <location>
        <begin position="4"/>
        <end position="79"/>
    </location>
</feature>
<accession>A0A645DY51</accession>
<protein>
    <recommendedName>
        <fullName evidence="1">DUF3850 domain-containing protein</fullName>
    </recommendedName>
</protein>
<dbReference type="SUPFAM" id="SSF88697">
    <property type="entry name" value="PUA domain-like"/>
    <property type="match status" value="1"/>
</dbReference>
<evidence type="ECO:0000259" key="1">
    <source>
        <dbReference type="Pfam" id="PF12961"/>
    </source>
</evidence>
<dbReference type="InterPro" id="IPR015947">
    <property type="entry name" value="PUA-like_sf"/>
</dbReference>
<proteinExistence type="predicted"/>
<dbReference type="Gene3D" id="2.30.130.30">
    <property type="entry name" value="Hypothetical protein"/>
    <property type="match status" value="1"/>
</dbReference>
<evidence type="ECO:0000313" key="2">
    <source>
        <dbReference type="EMBL" id="MPM94241.1"/>
    </source>
</evidence>
<name>A0A645DY51_9ZZZZ</name>
<comment type="caution">
    <text evidence="2">The sequence shown here is derived from an EMBL/GenBank/DDBJ whole genome shotgun (WGS) entry which is preliminary data.</text>
</comment>
<reference evidence="2" key="1">
    <citation type="submission" date="2019-08" db="EMBL/GenBank/DDBJ databases">
        <authorList>
            <person name="Kucharzyk K."/>
            <person name="Murdoch R.W."/>
            <person name="Higgins S."/>
            <person name="Loffler F."/>
        </authorList>
    </citation>
    <scope>NUCLEOTIDE SEQUENCE</scope>
</reference>
<organism evidence="2">
    <name type="scientific">bioreactor metagenome</name>
    <dbReference type="NCBI Taxonomy" id="1076179"/>
    <lineage>
        <taxon>unclassified sequences</taxon>
        <taxon>metagenomes</taxon>
        <taxon>ecological metagenomes</taxon>
    </lineage>
</organism>
<dbReference type="AlphaFoldDB" id="A0A645DY51"/>
<dbReference type="InterPro" id="IPR039440">
    <property type="entry name" value="DUF3850"/>
</dbReference>
<dbReference type="EMBL" id="VSSQ01040911">
    <property type="protein sequence ID" value="MPM94241.1"/>
    <property type="molecule type" value="Genomic_DNA"/>
</dbReference>